<comment type="caution">
    <text evidence="10">The sequence shown here is derived from an EMBL/GenBank/DDBJ whole genome shotgun (WGS) entry which is preliminary data.</text>
</comment>
<keyword evidence="11" id="KW-1185">Reference proteome</keyword>
<dbReference type="PANTHER" id="PTHR24421:SF10">
    <property type="entry name" value="NITRATE_NITRITE SENSOR PROTEIN NARQ"/>
    <property type="match status" value="1"/>
</dbReference>
<sequence length="354" mass="40094">MPIKNDQLSAMMMNMYENSTEAIFFFDKEGTALALNPAAEKIVDGEVLKQLIQGAEKAICQACRGYTSEKDLHTCLNCYLSSSQPEDFSSFQVYLETKNIGVVPYAATFHTIDSENSIRVFMLRNLSKQFKTQEKLYQNTMMKDVIKAQENERIRISRELHDGVAQELLSALVDIRVIKYMTSEEEVLKKMKQTEATMTRLLDDIRNLSVELRPAALDDLGLEAAFRSHFKRIQQSYGLNVEFTSNISKKRYGSEIETIIYRVCQEAILNSIKYAQVDVVQVFLFEQEHTLHLIVQDEGIGFVYGDKPIGTGLGLFGMRERSEIVFGDFEVSSVIGKGTKVLLNVPVGDFPKEG</sequence>
<dbReference type="SUPFAM" id="SSF55874">
    <property type="entry name" value="ATPase domain of HSP90 chaperone/DNA topoisomerase II/histidine kinase"/>
    <property type="match status" value="1"/>
</dbReference>
<organism evidence="10 11">
    <name type="scientific">Paenisporosarcina macmurdoensis</name>
    <dbReference type="NCBI Taxonomy" id="212659"/>
    <lineage>
        <taxon>Bacteria</taxon>
        <taxon>Bacillati</taxon>
        <taxon>Bacillota</taxon>
        <taxon>Bacilli</taxon>
        <taxon>Bacillales</taxon>
        <taxon>Caryophanaceae</taxon>
        <taxon>Paenisporosarcina</taxon>
    </lineage>
</organism>
<reference evidence="11" key="1">
    <citation type="journal article" date="2019" name="Int. J. Syst. Evol. Microbiol.">
        <title>The Global Catalogue of Microorganisms (GCM) 10K type strain sequencing project: providing services to taxonomists for standard genome sequencing and annotation.</title>
        <authorList>
            <consortium name="The Broad Institute Genomics Platform"/>
            <consortium name="The Broad Institute Genome Sequencing Center for Infectious Disease"/>
            <person name="Wu L."/>
            <person name="Ma J."/>
        </authorList>
    </citation>
    <scope>NUCLEOTIDE SEQUENCE [LARGE SCALE GENOMIC DNA]</scope>
    <source>
        <strain evidence="11">CCUG 54527</strain>
    </source>
</reference>
<dbReference type="PIRSF" id="PIRSF037432">
    <property type="entry name" value="STHK_NreB"/>
    <property type="match status" value="1"/>
</dbReference>
<comment type="catalytic activity">
    <reaction evidence="1 8">
        <text>ATP + protein L-histidine = ADP + protein N-phospho-L-histidine.</text>
        <dbReference type="EC" id="2.7.13.3"/>
    </reaction>
</comment>
<evidence type="ECO:0000256" key="8">
    <source>
        <dbReference type="PIRNR" id="PIRNR037432"/>
    </source>
</evidence>
<evidence type="ECO:0000256" key="4">
    <source>
        <dbReference type="ARBA" id="ARBA00022741"/>
    </source>
</evidence>
<dbReference type="InterPro" id="IPR050482">
    <property type="entry name" value="Sensor_HK_TwoCompSys"/>
</dbReference>
<evidence type="ECO:0000256" key="5">
    <source>
        <dbReference type="ARBA" id="ARBA00022777"/>
    </source>
</evidence>
<keyword evidence="3 8" id="KW-0808">Transferase</keyword>
<feature type="domain" description="Histidine kinase" evidence="9">
    <location>
        <begin position="163"/>
        <end position="349"/>
    </location>
</feature>
<protein>
    <recommendedName>
        <fullName evidence="8">Sensor histidine kinase</fullName>
        <ecNumber evidence="8">2.7.13.3</ecNumber>
    </recommendedName>
</protein>
<evidence type="ECO:0000256" key="3">
    <source>
        <dbReference type="ARBA" id="ARBA00022679"/>
    </source>
</evidence>
<keyword evidence="5 8" id="KW-0418">Kinase</keyword>
<gene>
    <name evidence="10" type="ORF">ACFPYN_11525</name>
</gene>
<keyword evidence="4 8" id="KW-0547">Nucleotide-binding</keyword>
<name>A0ABW1LA41_9BACL</name>
<evidence type="ECO:0000256" key="6">
    <source>
        <dbReference type="ARBA" id="ARBA00022840"/>
    </source>
</evidence>
<keyword evidence="7 8" id="KW-0902">Two-component regulatory system</keyword>
<dbReference type="SMART" id="SM00387">
    <property type="entry name" value="HATPase_c"/>
    <property type="match status" value="1"/>
</dbReference>
<keyword evidence="2" id="KW-0597">Phosphoprotein</keyword>
<dbReference type="InterPro" id="IPR036890">
    <property type="entry name" value="HATPase_C_sf"/>
</dbReference>
<evidence type="ECO:0000256" key="2">
    <source>
        <dbReference type="ARBA" id="ARBA00022553"/>
    </source>
</evidence>
<dbReference type="Pfam" id="PF02518">
    <property type="entry name" value="HATPase_c"/>
    <property type="match status" value="1"/>
</dbReference>
<dbReference type="InterPro" id="IPR011712">
    <property type="entry name" value="Sig_transdc_His_kin_sub3_dim/P"/>
</dbReference>
<dbReference type="EMBL" id="JBHSRI010000018">
    <property type="protein sequence ID" value="MFC6040052.1"/>
    <property type="molecule type" value="Genomic_DNA"/>
</dbReference>
<keyword evidence="6 8" id="KW-0067">ATP-binding</keyword>
<dbReference type="InterPro" id="IPR003594">
    <property type="entry name" value="HATPase_dom"/>
</dbReference>
<evidence type="ECO:0000256" key="1">
    <source>
        <dbReference type="ARBA" id="ARBA00000085"/>
    </source>
</evidence>
<dbReference type="RefSeq" id="WP_377734580.1">
    <property type="nucleotide sequence ID" value="NZ_JBHSRI010000018.1"/>
</dbReference>
<dbReference type="PANTHER" id="PTHR24421">
    <property type="entry name" value="NITRATE/NITRITE SENSOR PROTEIN NARX-RELATED"/>
    <property type="match status" value="1"/>
</dbReference>
<evidence type="ECO:0000256" key="7">
    <source>
        <dbReference type="ARBA" id="ARBA00023012"/>
    </source>
</evidence>
<dbReference type="PROSITE" id="PS50109">
    <property type="entry name" value="HIS_KIN"/>
    <property type="match status" value="1"/>
</dbReference>
<dbReference type="GO" id="GO:0016301">
    <property type="term" value="F:kinase activity"/>
    <property type="evidence" value="ECO:0007669"/>
    <property type="project" value="UniProtKB-KW"/>
</dbReference>
<dbReference type="Gene3D" id="3.30.565.10">
    <property type="entry name" value="Histidine kinase-like ATPase, C-terminal domain"/>
    <property type="match status" value="1"/>
</dbReference>
<evidence type="ECO:0000259" key="9">
    <source>
        <dbReference type="PROSITE" id="PS50109"/>
    </source>
</evidence>
<accession>A0ABW1LA41</accession>
<dbReference type="Pfam" id="PF07730">
    <property type="entry name" value="HisKA_3"/>
    <property type="match status" value="1"/>
</dbReference>
<dbReference type="Proteomes" id="UP001596170">
    <property type="component" value="Unassembled WGS sequence"/>
</dbReference>
<dbReference type="InterPro" id="IPR017203">
    <property type="entry name" value="Sig_transdc_His_kinase_NreB"/>
</dbReference>
<dbReference type="InterPro" id="IPR005467">
    <property type="entry name" value="His_kinase_dom"/>
</dbReference>
<evidence type="ECO:0000313" key="11">
    <source>
        <dbReference type="Proteomes" id="UP001596170"/>
    </source>
</evidence>
<proteinExistence type="predicted"/>
<dbReference type="EC" id="2.7.13.3" evidence="8"/>
<evidence type="ECO:0000313" key="10">
    <source>
        <dbReference type="EMBL" id="MFC6040052.1"/>
    </source>
</evidence>
<dbReference type="CDD" id="cd16917">
    <property type="entry name" value="HATPase_UhpB-NarQ-NarX-like"/>
    <property type="match status" value="1"/>
</dbReference>
<dbReference type="Gene3D" id="1.20.5.1930">
    <property type="match status" value="1"/>
</dbReference>